<organism evidence="1 2">
    <name type="scientific">Candidatus Kaiserbacteria bacterium RIFCSPHIGHO2_01_FULL_53_31</name>
    <dbReference type="NCBI Taxonomy" id="1798481"/>
    <lineage>
        <taxon>Bacteria</taxon>
        <taxon>Candidatus Kaiseribacteriota</taxon>
    </lineage>
</organism>
<accession>A0A1F6CJT7</accession>
<comment type="caution">
    <text evidence="1">The sequence shown here is derived from an EMBL/GenBank/DDBJ whole genome shotgun (WGS) entry which is preliminary data.</text>
</comment>
<name>A0A1F6CJT7_9BACT</name>
<dbReference type="AlphaFoldDB" id="A0A1F6CJT7"/>
<protein>
    <submittedName>
        <fullName evidence="1">Uncharacterized protein</fullName>
    </submittedName>
</protein>
<evidence type="ECO:0000313" key="1">
    <source>
        <dbReference type="EMBL" id="OGG49142.1"/>
    </source>
</evidence>
<dbReference type="EMBL" id="MFKU01000004">
    <property type="protein sequence ID" value="OGG49142.1"/>
    <property type="molecule type" value="Genomic_DNA"/>
</dbReference>
<reference evidence="1 2" key="1">
    <citation type="journal article" date="2016" name="Nat. Commun.">
        <title>Thousands of microbial genomes shed light on interconnected biogeochemical processes in an aquifer system.</title>
        <authorList>
            <person name="Anantharaman K."/>
            <person name="Brown C.T."/>
            <person name="Hug L.A."/>
            <person name="Sharon I."/>
            <person name="Castelle C.J."/>
            <person name="Probst A.J."/>
            <person name="Thomas B.C."/>
            <person name="Singh A."/>
            <person name="Wilkins M.J."/>
            <person name="Karaoz U."/>
            <person name="Brodie E.L."/>
            <person name="Williams K.H."/>
            <person name="Hubbard S.S."/>
            <person name="Banfield J.F."/>
        </authorList>
    </citation>
    <scope>NUCLEOTIDE SEQUENCE [LARGE SCALE GENOMIC DNA]</scope>
</reference>
<evidence type="ECO:0000313" key="2">
    <source>
        <dbReference type="Proteomes" id="UP000178815"/>
    </source>
</evidence>
<sequence length="102" mass="11618">MVNTPTQGRFRHIVFRDGDTWYAVALEFNIIEANDDPKLAFFNLLQAVGGYVQSMKKIRGAQGYPALNQEPDSEYENLWVNLNSPKPIKSPYEINMFGYSAV</sequence>
<dbReference type="Proteomes" id="UP000178815">
    <property type="component" value="Unassembled WGS sequence"/>
</dbReference>
<gene>
    <name evidence="1" type="ORF">A2678_00745</name>
</gene>
<proteinExistence type="predicted"/>